<reference evidence="3 4" key="1">
    <citation type="submission" date="2014-04" db="EMBL/GenBank/DDBJ databases">
        <authorList>
            <consortium name="DOE Joint Genome Institute"/>
            <person name="Kuo A."/>
            <person name="Gay G."/>
            <person name="Dore J."/>
            <person name="Kohler A."/>
            <person name="Nagy L.G."/>
            <person name="Floudas D."/>
            <person name="Copeland A."/>
            <person name="Barry K.W."/>
            <person name="Cichocki N."/>
            <person name="Veneault-Fourrey C."/>
            <person name="LaButti K."/>
            <person name="Lindquist E.A."/>
            <person name="Lipzen A."/>
            <person name="Lundell T."/>
            <person name="Morin E."/>
            <person name="Murat C."/>
            <person name="Sun H."/>
            <person name="Tunlid A."/>
            <person name="Henrissat B."/>
            <person name="Grigoriev I.V."/>
            <person name="Hibbett D.S."/>
            <person name="Martin F."/>
            <person name="Nordberg H.P."/>
            <person name="Cantor M.N."/>
            <person name="Hua S.X."/>
        </authorList>
    </citation>
    <scope>NUCLEOTIDE SEQUENCE [LARGE SCALE GENOMIC DNA]</scope>
    <source>
        <strain evidence="4">h7</strain>
    </source>
</reference>
<dbReference type="STRING" id="686832.A0A0C3C1D9"/>
<dbReference type="HOGENOM" id="CLU_046159_1_0_1"/>
<feature type="region of interest" description="Disordered" evidence="1">
    <location>
        <begin position="68"/>
        <end position="90"/>
    </location>
</feature>
<dbReference type="Pfam" id="PF20411">
    <property type="entry name" value="DUF6697"/>
    <property type="match status" value="1"/>
</dbReference>
<feature type="domain" description="DUF6697" evidence="2">
    <location>
        <begin position="159"/>
        <end position="353"/>
    </location>
</feature>
<dbReference type="Proteomes" id="UP000053424">
    <property type="component" value="Unassembled WGS sequence"/>
</dbReference>
<feature type="compositionally biased region" description="Acidic residues" evidence="1">
    <location>
        <begin position="389"/>
        <end position="407"/>
    </location>
</feature>
<reference evidence="4" key="2">
    <citation type="submission" date="2015-01" db="EMBL/GenBank/DDBJ databases">
        <title>Evolutionary Origins and Diversification of the Mycorrhizal Mutualists.</title>
        <authorList>
            <consortium name="DOE Joint Genome Institute"/>
            <consortium name="Mycorrhizal Genomics Consortium"/>
            <person name="Kohler A."/>
            <person name="Kuo A."/>
            <person name="Nagy L.G."/>
            <person name="Floudas D."/>
            <person name="Copeland A."/>
            <person name="Barry K.W."/>
            <person name="Cichocki N."/>
            <person name="Veneault-Fourrey C."/>
            <person name="LaButti K."/>
            <person name="Lindquist E.A."/>
            <person name="Lipzen A."/>
            <person name="Lundell T."/>
            <person name="Morin E."/>
            <person name="Murat C."/>
            <person name="Riley R."/>
            <person name="Ohm R."/>
            <person name="Sun H."/>
            <person name="Tunlid A."/>
            <person name="Henrissat B."/>
            <person name="Grigoriev I.V."/>
            <person name="Hibbett D.S."/>
            <person name="Martin F."/>
        </authorList>
    </citation>
    <scope>NUCLEOTIDE SEQUENCE [LARGE SCALE GENOMIC DNA]</scope>
    <source>
        <strain evidence="4">h7</strain>
    </source>
</reference>
<evidence type="ECO:0000313" key="4">
    <source>
        <dbReference type="Proteomes" id="UP000053424"/>
    </source>
</evidence>
<feature type="region of interest" description="Disordered" evidence="1">
    <location>
        <begin position="359"/>
        <end position="407"/>
    </location>
</feature>
<name>A0A0C3C1D9_HEBCY</name>
<evidence type="ECO:0000313" key="3">
    <source>
        <dbReference type="EMBL" id="KIM42680.1"/>
    </source>
</evidence>
<organism evidence="3 4">
    <name type="scientific">Hebeloma cylindrosporum</name>
    <dbReference type="NCBI Taxonomy" id="76867"/>
    <lineage>
        <taxon>Eukaryota</taxon>
        <taxon>Fungi</taxon>
        <taxon>Dikarya</taxon>
        <taxon>Basidiomycota</taxon>
        <taxon>Agaricomycotina</taxon>
        <taxon>Agaricomycetes</taxon>
        <taxon>Agaricomycetidae</taxon>
        <taxon>Agaricales</taxon>
        <taxon>Agaricineae</taxon>
        <taxon>Hymenogastraceae</taxon>
        <taxon>Hebeloma</taxon>
    </lineage>
</organism>
<evidence type="ECO:0000259" key="2">
    <source>
        <dbReference type="Pfam" id="PF20411"/>
    </source>
</evidence>
<dbReference type="InterPro" id="IPR046520">
    <property type="entry name" value="DUF6697"/>
</dbReference>
<keyword evidence="4" id="KW-1185">Reference proteome</keyword>
<protein>
    <recommendedName>
        <fullName evidence="2">DUF6697 domain-containing protein</fullName>
    </recommendedName>
</protein>
<feature type="compositionally biased region" description="Basic and acidic residues" evidence="1">
    <location>
        <begin position="72"/>
        <end position="88"/>
    </location>
</feature>
<dbReference type="EMBL" id="KN831777">
    <property type="protein sequence ID" value="KIM42680.1"/>
    <property type="molecule type" value="Genomic_DNA"/>
</dbReference>
<dbReference type="OrthoDB" id="3176940at2759"/>
<gene>
    <name evidence="3" type="ORF">M413DRAFT_26695</name>
</gene>
<proteinExistence type="predicted"/>
<dbReference type="AlphaFoldDB" id="A0A0C3C1D9"/>
<sequence length="407" mass="46604">MSTLEPELLMEDCKPTKVEDCDGRDLIKLERVDDVLPKGDDDSEKLYRMLDVTKEEFASAGAQYLASNGIKPESEDRKPRELSTDELKRARKRPRSVPVVLVPTLAEVRRRKEWIEDVEEIKEDYKKLKMLKNKAPETSRNRIPNHYFKVDQATREVKVTRIFMSQTYGGNSQRTYPPIGAHFLAKHGMNDFMYINKKYQIEAPEIPGAPGLFFCTGDTHASDVSARRVLVSIKQGIWQYLGQYQMARSCTPSPFLTTEEWAAQPKMMRDTWAKVLASKDWGSDICARIRGRKEFGREPTNEEVDGLLNNGRYKLTTPQEVMAALDAGIERLTVWTLKCVGYDNDFQLQLSEKFPVWERQQTKKKVVRKPVQQGNGGSRGKKRKRADTPESEDTDGGEDEVADKEDD</sequence>
<accession>A0A0C3C1D9</accession>
<evidence type="ECO:0000256" key="1">
    <source>
        <dbReference type="SAM" id="MobiDB-lite"/>
    </source>
</evidence>